<evidence type="ECO:0000256" key="9">
    <source>
        <dbReference type="ARBA" id="ARBA00023136"/>
    </source>
</evidence>
<evidence type="ECO:0000313" key="14">
    <source>
        <dbReference type="Proteomes" id="UP000253941"/>
    </source>
</evidence>
<comment type="similarity">
    <text evidence="3 10">Belongs to the COX11/CtaG family.</text>
</comment>
<evidence type="ECO:0000256" key="7">
    <source>
        <dbReference type="ARBA" id="ARBA00022989"/>
    </source>
</evidence>
<dbReference type="Pfam" id="PF04442">
    <property type="entry name" value="CtaG_Cox11"/>
    <property type="match status" value="1"/>
</dbReference>
<reference evidence="13 14" key="1">
    <citation type="submission" date="2018-07" db="EMBL/GenBank/DDBJ databases">
        <title>Venubactetium sediminum gen. nov., sp. nov., isolated from a marine solar saltern.</title>
        <authorList>
            <person name="Wang S."/>
        </authorList>
    </citation>
    <scope>NUCLEOTIDE SEQUENCE [LARGE SCALE GENOMIC DNA]</scope>
    <source>
        <strain evidence="13 14">WD2A32</strain>
    </source>
</reference>
<dbReference type="GO" id="GO:0008535">
    <property type="term" value="P:respiratory chain complex IV assembly"/>
    <property type="evidence" value="ECO:0007669"/>
    <property type="project" value="UniProtKB-UniRule"/>
</dbReference>
<comment type="subcellular location">
    <subcellularLocation>
        <location evidence="2 10">Cell inner membrane</location>
        <topology evidence="2 10">Single-pass type II membrane protein</topology>
        <orientation evidence="2 10">Periplasmic side</orientation>
    </subcellularLocation>
</comment>
<feature type="topological domain" description="Periplasmic" evidence="10">
    <location>
        <begin position="31"/>
        <end position="204"/>
    </location>
</feature>
<dbReference type="AlphaFoldDB" id="A0A369TFB8"/>
<dbReference type="InterPro" id="IPR007533">
    <property type="entry name" value="Cyt_c_oxidase_assmbl_CtaG"/>
</dbReference>
<keyword evidence="7 10" id="KW-1133">Transmembrane helix</keyword>
<comment type="caution">
    <text evidence="13">The sequence shown here is derived from an EMBL/GenBank/DDBJ whole genome shotgun (WGS) entry which is preliminary data.</text>
</comment>
<dbReference type="EMBL" id="QPMH01000002">
    <property type="protein sequence ID" value="RDD63522.1"/>
    <property type="molecule type" value="Genomic_DNA"/>
</dbReference>
<proteinExistence type="inferred from homology"/>
<keyword evidence="10" id="KW-1003">Cell membrane</keyword>
<dbReference type="Gene3D" id="2.60.370.10">
    <property type="entry name" value="Ctag/Cox11"/>
    <property type="match status" value="1"/>
</dbReference>
<dbReference type="HAMAP" id="MF_00155">
    <property type="entry name" value="CtaG"/>
    <property type="match status" value="1"/>
</dbReference>
<keyword evidence="9 10" id="KW-0472">Membrane</keyword>
<evidence type="ECO:0000256" key="8">
    <source>
        <dbReference type="ARBA" id="ARBA00023008"/>
    </source>
</evidence>
<organism evidence="13 14">
    <name type="scientific">Ferruginivarius sediminum</name>
    <dbReference type="NCBI Taxonomy" id="2661937"/>
    <lineage>
        <taxon>Bacteria</taxon>
        <taxon>Pseudomonadati</taxon>
        <taxon>Pseudomonadota</taxon>
        <taxon>Alphaproteobacteria</taxon>
        <taxon>Rhodospirillales</taxon>
        <taxon>Rhodospirillaceae</taxon>
        <taxon>Ferruginivarius</taxon>
    </lineage>
</organism>
<keyword evidence="6 10" id="KW-0735">Signal-anchor</keyword>
<name>A0A369TFB8_9PROT</name>
<dbReference type="FunFam" id="2.60.370.10:FF:000001">
    <property type="entry name" value="COX11 cytochrome c oxidase assembly homolog"/>
    <property type="match status" value="1"/>
</dbReference>
<dbReference type="Proteomes" id="UP000253941">
    <property type="component" value="Unassembled WGS sequence"/>
</dbReference>
<evidence type="ECO:0000256" key="5">
    <source>
        <dbReference type="ARBA" id="ARBA00022692"/>
    </source>
</evidence>
<dbReference type="PANTHER" id="PTHR21320:SF3">
    <property type="entry name" value="CYTOCHROME C OXIDASE ASSEMBLY PROTEIN COX11, MITOCHONDRIAL-RELATED"/>
    <property type="match status" value="1"/>
</dbReference>
<dbReference type="NCBIfam" id="NF003465">
    <property type="entry name" value="PRK05089.1"/>
    <property type="match status" value="1"/>
</dbReference>
<evidence type="ECO:0000256" key="6">
    <source>
        <dbReference type="ARBA" id="ARBA00022968"/>
    </source>
</evidence>
<dbReference type="GO" id="GO:0005886">
    <property type="term" value="C:plasma membrane"/>
    <property type="evidence" value="ECO:0007669"/>
    <property type="project" value="UniProtKB-SubCell"/>
</dbReference>
<protein>
    <recommendedName>
        <fullName evidence="4 10">Cytochrome c oxidase assembly protein CtaG</fullName>
    </recommendedName>
</protein>
<dbReference type="RefSeq" id="WP_114580777.1">
    <property type="nucleotide sequence ID" value="NZ_QPMH01000002.1"/>
</dbReference>
<dbReference type="InterPro" id="IPR023471">
    <property type="entry name" value="CtaG/Cox11_dom_sf"/>
</dbReference>
<sequence length="204" mass="21782">MAGGANRKNARVAMLLSVVLVGMIGLSFAAVPLYRLFCQVTGYGGTTQVADVEPEAASERMMTIRFNADISPDLPWRFQPKQRSIEVRVGEPTVAYYEAENNSQGFTAGTAAFNVTPLKAGVYFNKVACFCFTEQALAAGESADMPVSFFVDPAIEDDPSLDDVDTITLSYTFFPDPDAKAPAAGMDQTAAAEPVSTARPASLD</sequence>
<dbReference type="GO" id="GO:0005507">
    <property type="term" value="F:copper ion binding"/>
    <property type="evidence" value="ECO:0007669"/>
    <property type="project" value="InterPro"/>
</dbReference>
<keyword evidence="14" id="KW-1185">Reference proteome</keyword>
<comment type="function">
    <text evidence="1 10">Exerts its effect at some terminal stage of cytochrome c oxidase synthesis, probably by being involved in the insertion of the copper B into subunit I.</text>
</comment>
<evidence type="ECO:0000313" key="13">
    <source>
        <dbReference type="EMBL" id="RDD63522.1"/>
    </source>
</evidence>
<evidence type="ECO:0000256" key="3">
    <source>
        <dbReference type="ARBA" id="ARBA00009620"/>
    </source>
</evidence>
<accession>A0A369TFB8</accession>
<evidence type="ECO:0000256" key="1">
    <source>
        <dbReference type="ARBA" id="ARBA00004007"/>
    </source>
</evidence>
<gene>
    <name evidence="10" type="primary">ctaG</name>
    <name evidence="13" type="ORF">DRB17_03525</name>
</gene>
<evidence type="ECO:0000256" key="11">
    <source>
        <dbReference type="SAM" id="MobiDB-lite"/>
    </source>
</evidence>
<keyword evidence="10" id="KW-0997">Cell inner membrane</keyword>
<dbReference type="SUPFAM" id="SSF110111">
    <property type="entry name" value="Ctag/Cox11"/>
    <property type="match status" value="1"/>
</dbReference>
<keyword evidence="8 10" id="KW-0186">Copper</keyword>
<evidence type="ECO:0000256" key="2">
    <source>
        <dbReference type="ARBA" id="ARBA00004382"/>
    </source>
</evidence>
<evidence type="ECO:0000256" key="4">
    <source>
        <dbReference type="ARBA" id="ARBA00015384"/>
    </source>
</evidence>
<feature type="topological domain" description="Cytoplasmic" evidence="10">
    <location>
        <begin position="1"/>
        <end position="7"/>
    </location>
</feature>
<feature type="region of interest" description="Disordered" evidence="11">
    <location>
        <begin position="182"/>
        <end position="204"/>
    </location>
</feature>
<evidence type="ECO:0000256" key="10">
    <source>
        <dbReference type="HAMAP-Rule" id="MF_00155"/>
    </source>
</evidence>
<feature type="transmembrane region" description="Helical" evidence="12">
    <location>
        <begin position="12"/>
        <end position="34"/>
    </location>
</feature>
<dbReference type="PIRSF" id="PIRSF005413">
    <property type="entry name" value="COX11"/>
    <property type="match status" value="1"/>
</dbReference>
<evidence type="ECO:0000256" key="12">
    <source>
        <dbReference type="SAM" id="Phobius"/>
    </source>
</evidence>
<dbReference type="PANTHER" id="PTHR21320">
    <property type="entry name" value="CYTOCHROME C OXIDASE ASSEMBLY PROTEIN COX11-RELATED"/>
    <property type="match status" value="1"/>
</dbReference>
<keyword evidence="5 10" id="KW-0812">Transmembrane</keyword>